<proteinExistence type="predicted"/>
<dbReference type="SUPFAM" id="SSF56104">
    <property type="entry name" value="SAICAR synthase-like"/>
    <property type="match status" value="1"/>
</dbReference>
<feature type="compositionally biased region" description="Low complexity" evidence="2">
    <location>
        <begin position="411"/>
        <end position="420"/>
    </location>
</feature>
<dbReference type="GO" id="GO:0005886">
    <property type="term" value="C:plasma membrane"/>
    <property type="evidence" value="ECO:0007669"/>
    <property type="project" value="TreeGrafter"/>
</dbReference>
<comment type="caution">
    <text evidence="4">The sequence shown here is derived from an EMBL/GenBank/DDBJ whole genome shotgun (WGS) entry which is preliminary data.</text>
</comment>
<dbReference type="Gene3D" id="3.30.810.10">
    <property type="entry name" value="2-Layer Sandwich"/>
    <property type="match status" value="1"/>
</dbReference>
<evidence type="ECO:0000313" key="5">
    <source>
        <dbReference type="Proteomes" id="UP001054902"/>
    </source>
</evidence>
<evidence type="ECO:0000256" key="1">
    <source>
        <dbReference type="PROSITE-ProRule" id="PRU00781"/>
    </source>
</evidence>
<dbReference type="PROSITE" id="PS51455">
    <property type="entry name" value="PIPK"/>
    <property type="match status" value="1"/>
</dbReference>
<reference evidence="4 5" key="1">
    <citation type="journal article" date="2021" name="Sci. Rep.">
        <title>The genome of the diatom Chaetoceros tenuissimus carries an ancient integrated fragment of an extant virus.</title>
        <authorList>
            <person name="Hongo Y."/>
            <person name="Kimura K."/>
            <person name="Takaki Y."/>
            <person name="Yoshida Y."/>
            <person name="Baba S."/>
            <person name="Kobayashi G."/>
            <person name="Nagasaki K."/>
            <person name="Hano T."/>
            <person name="Tomaru Y."/>
        </authorList>
    </citation>
    <scope>NUCLEOTIDE SEQUENCE [LARGE SCALE GENOMIC DNA]</scope>
    <source>
        <strain evidence="4 5">NIES-3715</strain>
    </source>
</reference>
<gene>
    <name evidence="4" type="ORF">CTEN210_12233</name>
</gene>
<accession>A0AAD3H9N0</accession>
<dbReference type="GO" id="GO:0005524">
    <property type="term" value="F:ATP binding"/>
    <property type="evidence" value="ECO:0007669"/>
    <property type="project" value="UniProtKB-UniRule"/>
</dbReference>
<dbReference type="CDD" id="cd00139">
    <property type="entry name" value="PIPKc"/>
    <property type="match status" value="1"/>
</dbReference>
<dbReference type="Pfam" id="PF01504">
    <property type="entry name" value="PIP5K"/>
    <property type="match status" value="1"/>
</dbReference>
<keyword evidence="1" id="KW-0418">Kinase</keyword>
<dbReference type="InterPro" id="IPR023610">
    <property type="entry name" value="PInositol-4/5-P-5/4-kinase"/>
</dbReference>
<evidence type="ECO:0000256" key="2">
    <source>
        <dbReference type="SAM" id="MobiDB-lite"/>
    </source>
</evidence>
<dbReference type="Gene3D" id="3.30.800.10">
    <property type="entry name" value="Phosphatidylinositol Phosphate Kinase II Beta"/>
    <property type="match status" value="1"/>
</dbReference>
<dbReference type="GO" id="GO:0046854">
    <property type="term" value="P:phosphatidylinositol phosphate biosynthetic process"/>
    <property type="evidence" value="ECO:0007669"/>
    <property type="project" value="TreeGrafter"/>
</dbReference>
<keyword evidence="1" id="KW-0067">ATP-binding</keyword>
<dbReference type="GO" id="GO:0016308">
    <property type="term" value="F:1-phosphatidylinositol-4-phosphate 5-kinase activity"/>
    <property type="evidence" value="ECO:0007669"/>
    <property type="project" value="TreeGrafter"/>
</dbReference>
<dbReference type="InterPro" id="IPR027483">
    <property type="entry name" value="PInositol-4-P-4/5-kinase_C_sf"/>
</dbReference>
<keyword evidence="5" id="KW-1185">Reference proteome</keyword>
<evidence type="ECO:0000313" key="4">
    <source>
        <dbReference type="EMBL" id="GFH55757.1"/>
    </source>
</evidence>
<dbReference type="PANTHER" id="PTHR23086">
    <property type="entry name" value="PHOSPHATIDYLINOSITOL-4-PHOSPHATE 5-KINASE"/>
    <property type="match status" value="1"/>
</dbReference>
<keyword evidence="1" id="KW-0808">Transferase</keyword>
<dbReference type="Proteomes" id="UP001054902">
    <property type="component" value="Unassembled WGS sequence"/>
</dbReference>
<dbReference type="EMBL" id="BLLK01000051">
    <property type="protein sequence ID" value="GFH55757.1"/>
    <property type="molecule type" value="Genomic_DNA"/>
</dbReference>
<sequence length="505" mass="58039">MSTVNIHQQEEDSYADASFYRLDAAHTVLYSSKVSPAVEVVPTETIDVSKFEKPRFGKQFGKPKEKINTRHVLGKKIDTNHINFALAAGMQLGIRESVGGMHAMEQESLDQDCEEEFSDVVLIDECYKEEKVKIPPGAYVISSHVASLPYRYKFKAYAPKIFSRIRDFCGVEKQRFLHSICGNDLFIEFVSNAKSGMFFFYSHDGRYMIKTQTQEEKNFLTHILPQYYRHLKKNPNTLVTHFYGMYRVKIPDLNKSVHFVIMKSVFNTEKEIHAIWDLKGSTLGRRAKKGDGVRKDLDFMDEQRKLHISKASKEAFISQLRRDADFLARMQIMDYSLLMGVHLCTKAEMTTELNEMRKKMMKALRTNTPMRRFQFQNFLKNARESFGSMRDSRNSVGTAKAGADSDDRDASSTLASTVEESTRSTYETSYTLREDFGIESRSGDLKEIYFCGIIDILQNYNARKWGETQMRKAIGGQESEISCVSPNVYANRFVNFIDSIVEVTE</sequence>
<keyword evidence="1" id="KW-0547">Nucleotide-binding</keyword>
<protein>
    <recommendedName>
        <fullName evidence="3">PIPK domain-containing protein</fullName>
    </recommendedName>
</protein>
<evidence type="ECO:0000259" key="3">
    <source>
        <dbReference type="PROSITE" id="PS51455"/>
    </source>
</evidence>
<dbReference type="AlphaFoldDB" id="A0AAD3H9N0"/>
<organism evidence="4 5">
    <name type="scientific">Chaetoceros tenuissimus</name>
    <dbReference type="NCBI Taxonomy" id="426638"/>
    <lineage>
        <taxon>Eukaryota</taxon>
        <taxon>Sar</taxon>
        <taxon>Stramenopiles</taxon>
        <taxon>Ochrophyta</taxon>
        <taxon>Bacillariophyta</taxon>
        <taxon>Coscinodiscophyceae</taxon>
        <taxon>Chaetocerotophycidae</taxon>
        <taxon>Chaetocerotales</taxon>
        <taxon>Chaetocerotaceae</taxon>
        <taxon>Chaetoceros</taxon>
    </lineage>
</organism>
<dbReference type="SMART" id="SM00330">
    <property type="entry name" value="PIPKc"/>
    <property type="match status" value="1"/>
</dbReference>
<feature type="domain" description="PIPK" evidence="3">
    <location>
        <begin position="88"/>
        <end position="501"/>
    </location>
</feature>
<dbReference type="PANTHER" id="PTHR23086:SF8">
    <property type="entry name" value="PHOSPHATIDYLINOSITOL 5-PHOSPHATE 4-KINASE, ISOFORM A"/>
    <property type="match status" value="1"/>
</dbReference>
<name>A0AAD3H9N0_9STRA</name>
<dbReference type="InterPro" id="IPR002498">
    <property type="entry name" value="PInositol-4-P-4/5-kinase_core"/>
</dbReference>
<feature type="region of interest" description="Disordered" evidence="2">
    <location>
        <begin position="388"/>
        <end position="420"/>
    </location>
</feature>
<dbReference type="InterPro" id="IPR027484">
    <property type="entry name" value="PInositol-4-P-5-kinase_N"/>
</dbReference>